<dbReference type="GO" id="GO:0016887">
    <property type="term" value="F:ATP hydrolysis activity"/>
    <property type="evidence" value="ECO:0007669"/>
    <property type="project" value="InterPro"/>
</dbReference>
<dbReference type="InterPro" id="IPR051782">
    <property type="entry name" value="ABC_Transporter_VariousFunc"/>
</dbReference>
<evidence type="ECO:0000313" key="4">
    <source>
        <dbReference type="EMBL" id="BCR36033.1"/>
    </source>
</evidence>
<dbReference type="PANTHER" id="PTHR42939">
    <property type="entry name" value="ABC TRANSPORTER ATP-BINDING PROTEIN ALBC-RELATED"/>
    <property type="match status" value="1"/>
</dbReference>
<dbReference type="InterPro" id="IPR003439">
    <property type="entry name" value="ABC_transporter-like_ATP-bd"/>
</dbReference>
<dbReference type="AlphaFoldDB" id="A0A7U9TJE1"/>
<dbReference type="InterPro" id="IPR017871">
    <property type="entry name" value="ABC_transporter-like_CS"/>
</dbReference>
<proteinExistence type="predicted"/>
<keyword evidence="1" id="KW-0813">Transport</keyword>
<keyword evidence="3" id="KW-0067">ATP-binding</keyword>
<dbReference type="Proteomes" id="UP000620133">
    <property type="component" value="Chromosome"/>
</dbReference>
<dbReference type="GO" id="GO:0005524">
    <property type="term" value="F:ATP binding"/>
    <property type="evidence" value="ECO:0007669"/>
    <property type="project" value="UniProtKB-KW"/>
</dbReference>
<dbReference type="KEGG" id="manr:MPAN_009260"/>
<keyword evidence="5" id="KW-1185">Reference proteome</keyword>
<dbReference type="RefSeq" id="WP_176240085.1">
    <property type="nucleotide sequence ID" value="NZ_AP024412.1"/>
</dbReference>
<evidence type="ECO:0000256" key="2">
    <source>
        <dbReference type="ARBA" id="ARBA00022741"/>
    </source>
</evidence>
<dbReference type="PROSITE" id="PS00211">
    <property type="entry name" value="ABC_TRANSPORTER_1"/>
    <property type="match status" value="1"/>
</dbReference>
<reference evidence="4" key="1">
    <citation type="submission" date="2021-01" db="EMBL/GenBank/DDBJ databases">
        <title>Draft genome sequence of Acholeplasmataceae bacterium strain Mahy22.</title>
        <authorList>
            <person name="Watanabe M."/>
            <person name="Kojima H."/>
            <person name="Fukui M."/>
        </authorList>
    </citation>
    <scope>NUCLEOTIDE SEQUENCE</scope>
    <source>
        <strain evidence="4">Mahy22</strain>
    </source>
</reference>
<gene>
    <name evidence="4" type="ORF">MPAN_009260</name>
</gene>
<organism evidence="4 5">
    <name type="scientific">Mariniplasma anaerobium</name>
    <dbReference type="NCBI Taxonomy" id="2735436"/>
    <lineage>
        <taxon>Bacteria</taxon>
        <taxon>Bacillati</taxon>
        <taxon>Mycoplasmatota</taxon>
        <taxon>Mollicutes</taxon>
        <taxon>Acholeplasmatales</taxon>
        <taxon>Acholeplasmataceae</taxon>
        <taxon>Mariniplasma</taxon>
    </lineage>
</organism>
<evidence type="ECO:0000256" key="3">
    <source>
        <dbReference type="ARBA" id="ARBA00022840"/>
    </source>
</evidence>
<dbReference type="PANTHER" id="PTHR42939:SF1">
    <property type="entry name" value="ABC TRANSPORTER ATP-BINDING PROTEIN ALBC-RELATED"/>
    <property type="match status" value="1"/>
</dbReference>
<accession>A0A7U9TJE1</accession>
<dbReference type="PROSITE" id="PS50893">
    <property type="entry name" value="ABC_TRANSPORTER_2"/>
    <property type="match status" value="1"/>
</dbReference>
<dbReference type="InterPro" id="IPR027417">
    <property type="entry name" value="P-loop_NTPase"/>
</dbReference>
<name>A0A7U9TJE1_9MOLU</name>
<dbReference type="Pfam" id="PF00005">
    <property type="entry name" value="ABC_tran"/>
    <property type="match status" value="1"/>
</dbReference>
<sequence>MHLIELKEAKKYYCPQSFTLKIEAKDFILISGENGKGKTTLLELILGFKKPDKGMVNKKKLKIGYLPEIMMLPPLIKVSDYLETLAKVKKDKISEEMIHLFNIPLFKYIYQLSKGNQQKLGIITTFIGKPDLIILDEPLSGLDTNSMLDLKAYLKKKKEEGLSIIVSTHKPELFNDLANKVLCL</sequence>
<protein>
    <submittedName>
        <fullName evidence="4">Uncharacterized protein</fullName>
    </submittedName>
</protein>
<dbReference type="Gene3D" id="3.40.50.300">
    <property type="entry name" value="P-loop containing nucleotide triphosphate hydrolases"/>
    <property type="match status" value="1"/>
</dbReference>
<keyword evidence="2" id="KW-0547">Nucleotide-binding</keyword>
<dbReference type="SUPFAM" id="SSF52540">
    <property type="entry name" value="P-loop containing nucleoside triphosphate hydrolases"/>
    <property type="match status" value="1"/>
</dbReference>
<evidence type="ECO:0000256" key="1">
    <source>
        <dbReference type="ARBA" id="ARBA00022448"/>
    </source>
</evidence>
<dbReference type="EMBL" id="AP024412">
    <property type="protein sequence ID" value="BCR36033.1"/>
    <property type="molecule type" value="Genomic_DNA"/>
</dbReference>
<evidence type="ECO:0000313" key="5">
    <source>
        <dbReference type="Proteomes" id="UP000620133"/>
    </source>
</evidence>